<dbReference type="AlphaFoldDB" id="A0A448XNH3"/>
<reference evidence="1" key="1">
    <citation type="submission" date="2018-11" db="EMBL/GenBank/DDBJ databases">
        <authorList>
            <consortium name="Pathogen Informatics"/>
        </authorList>
    </citation>
    <scope>NUCLEOTIDE SEQUENCE</scope>
</reference>
<proteinExistence type="predicted"/>
<organism evidence="1 2">
    <name type="scientific">Protopolystoma xenopodis</name>
    <dbReference type="NCBI Taxonomy" id="117903"/>
    <lineage>
        <taxon>Eukaryota</taxon>
        <taxon>Metazoa</taxon>
        <taxon>Spiralia</taxon>
        <taxon>Lophotrochozoa</taxon>
        <taxon>Platyhelminthes</taxon>
        <taxon>Monogenea</taxon>
        <taxon>Polyopisthocotylea</taxon>
        <taxon>Polystomatidea</taxon>
        <taxon>Polystomatidae</taxon>
        <taxon>Protopolystoma</taxon>
    </lineage>
</organism>
<comment type="caution">
    <text evidence="1">The sequence shown here is derived from an EMBL/GenBank/DDBJ whole genome shotgun (WGS) entry which is preliminary data.</text>
</comment>
<dbReference type="Proteomes" id="UP000784294">
    <property type="component" value="Unassembled WGS sequence"/>
</dbReference>
<dbReference type="EMBL" id="CAAALY010266733">
    <property type="protein sequence ID" value="VEL40853.1"/>
    <property type="molecule type" value="Genomic_DNA"/>
</dbReference>
<gene>
    <name evidence="1" type="ORF">PXEA_LOCUS34293</name>
</gene>
<keyword evidence="2" id="KW-1185">Reference proteome</keyword>
<accession>A0A448XNH3</accession>
<sequence length="288" mass="29394">MNPQIVYSNPAPQPCPTGPLPLSQIPGFFTSSCGLLNQSNANINDCSSISNSSNNLVSSATCLTASGLPHIATASPLSAPQLATFSPSMPPTSTPIVVASSTSDPTHLSTSGWPISGHEVPGLVPHQSPHSPQPQLAGVGTVPSLHISTALPSALTTTTISASVTPDFVPNLSTISSSTQASLMPFHGTHQPVSIVSATQSSEFSNGPVSNTSTISPTCRTMLVPSTRRWRSGTSIQLVSPNSPILTQTSTPISTGIVYGTTESATALASTCVSTSFATGKLDLASLF</sequence>
<protein>
    <submittedName>
        <fullName evidence="1">Uncharacterized protein</fullName>
    </submittedName>
</protein>
<name>A0A448XNH3_9PLAT</name>
<evidence type="ECO:0000313" key="1">
    <source>
        <dbReference type="EMBL" id="VEL40853.1"/>
    </source>
</evidence>
<evidence type="ECO:0000313" key="2">
    <source>
        <dbReference type="Proteomes" id="UP000784294"/>
    </source>
</evidence>